<dbReference type="Proteomes" id="UP001189429">
    <property type="component" value="Unassembled WGS sequence"/>
</dbReference>
<evidence type="ECO:0000313" key="2">
    <source>
        <dbReference type="EMBL" id="CAK0895568.1"/>
    </source>
</evidence>
<accession>A0ABN9X8E0</accession>
<feature type="compositionally biased region" description="Basic and acidic residues" evidence="1">
    <location>
        <begin position="78"/>
        <end position="96"/>
    </location>
</feature>
<name>A0ABN9X8E0_9DINO</name>
<keyword evidence="3" id="KW-1185">Reference proteome</keyword>
<feature type="compositionally biased region" description="Polar residues" evidence="1">
    <location>
        <begin position="97"/>
        <end position="106"/>
    </location>
</feature>
<organism evidence="2 3">
    <name type="scientific">Prorocentrum cordatum</name>
    <dbReference type="NCBI Taxonomy" id="2364126"/>
    <lineage>
        <taxon>Eukaryota</taxon>
        <taxon>Sar</taxon>
        <taxon>Alveolata</taxon>
        <taxon>Dinophyceae</taxon>
        <taxon>Prorocentrales</taxon>
        <taxon>Prorocentraceae</taxon>
        <taxon>Prorocentrum</taxon>
    </lineage>
</organism>
<gene>
    <name evidence="2" type="ORF">PCOR1329_LOCUS74281</name>
</gene>
<feature type="region of interest" description="Disordered" evidence="1">
    <location>
        <begin position="38"/>
        <end position="112"/>
    </location>
</feature>
<comment type="caution">
    <text evidence="2">The sequence shown here is derived from an EMBL/GenBank/DDBJ whole genome shotgun (WGS) entry which is preliminary data.</text>
</comment>
<protein>
    <submittedName>
        <fullName evidence="2">Uncharacterized protein</fullName>
    </submittedName>
</protein>
<dbReference type="EMBL" id="CAUYUJ010020059">
    <property type="protein sequence ID" value="CAK0895568.1"/>
    <property type="molecule type" value="Genomic_DNA"/>
</dbReference>
<feature type="compositionally biased region" description="Low complexity" evidence="1">
    <location>
        <begin position="40"/>
        <end position="61"/>
    </location>
</feature>
<proteinExistence type="predicted"/>
<evidence type="ECO:0000256" key="1">
    <source>
        <dbReference type="SAM" id="MobiDB-lite"/>
    </source>
</evidence>
<reference evidence="2" key="1">
    <citation type="submission" date="2023-10" db="EMBL/GenBank/DDBJ databases">
        <authorList>
            <person name="Chen Y."/>
            <person name="Shah S."/>
            <person name="Dougan E. K."/>
            <person name="Thang M."/>
            <person name="Chan C."/>
        </authorList>
    </citation>
    <scope>NUCLEOTIDE SEQUENCE [LARGE SCALE GENOMIC DNA]</scope>
</reference>
<feature type="compositionally biased region" description="Polar residues" evidence="1">
    <location>
        <begin position="62"/>
        <end position="76"/>
    </location>
</feature>
<evidence type="ECO:0000313" key="3">
    <source>
        <dbReference type="Proteomes" id="UP001189429"/>
    </source>
</evidence>
<sequence>MRHIPRGLLRPGSVAILAQGASDRVLFSGHPLALPPVRLSVMGGSASSGTSSSSSSGRSQSDLNNHAIQCNPNNERYQGYDRHYKGDGTQKDRDNHANQLNPNNERYQGRKK</sequence>